<comment type="subcellular location">
    <subcellularLocation>
        <location evidence="1">Membrane</location>
        <topology evidence="1">Multi-pass membrane protein</topology>
    </subcellularLocation>
</comment>
<dbReference type="InterPro" id="IPR036259">
    <property type="entry name" value="MFS_trans_sf"/>
</dbReference>
<keyword evidence="2 6" id="KW-0812">Transmembrane</keyword>
<evidence type="ECO:0000313" key="9">
    <source>
        <dbReference type="Proteomes" id="UP001345013"/>
    </source>
</evidence>
<evidence type="ECO:0000256" key="3">
    <source>
        <dbReference type="ARBA" id="ARBA00022989"/>
    </source>
</evidence>
<dbReference type="EMBL" id="JAVRRG010000006">
    <property type="protein sequence ID" value="KAK5100731.1"/>
    <property type="molecule type" value="Genomic_DNA"/>
</dbReference>
<feature type="transmembrane region" description="Helical" evidence="6">
    <location>
        <begin position="107"/>
        <end position="126"/>
    </location>
</feature>
<evidence type="ECO:0000256" key="6">
    <source>
        <dbReference type="SAM" id="Phobius"/>
    </source>
</evidence>
<proteinExistence type="predicted"/>
<feature type="transmembrane region" description="Helical" evidence="6">
    <location>
        <begin position="138"/>
        <end position="159"/>
    </location>
</feature>
<reference evidence="8 9" key="1">
    <citation type="submission" date="2023-08" db="EMBL/GenBank/DDBJ databases">
        <title>Black Yeasts Isolated from many extreme environments.</title>
        <authorList>
            <person name="Coleine C."/>
            <person name="Stajich J.E."/>
            <person name="Selbmann L."/>
        </authorList>
    </citation>
    <scope>NUCLEOTIDE SEQUENCE [LARGE SCALE GENOMIC DNA]</scope>
    <source>
        <strain evidence="8 9">CCFEE 5885</strain>
    </source>
</reference>
<evidence type="ECO:0000256" key="2">
    <source>
        <dbReference type="ARBA" id="ARBA00022692"/>
    </source>
</evidence>
<dbReference type="InterPro" id="IPR020846">
    <property type="entry name" value="MFS_dom"/>
</dbReference>
<dbReference type="SUPFAM" id="SSF103473">
    <property type="entry name" value="MFS general substrate transporter"/>
    <property type="match status" value="1"/>
</dbReference>
<dbReference type="InterPro" id="IPR011701">
    <property type="entry name" value="MFS"/>
</dbReference>
<protein>
    <recommendedName>
        <fullName evidence="7">Major facilitator superfamily (MFS) profile domain-containing protein</fullName>
    </recommendedName>
</protein>
<dbReference type="PANTHER" id="PTHR23501:SF201">
    <property type="entry name" value="MFS AFLATOXIN EFFLUX PUMP"/>
    <property type="match status" value="1"/>
</dbReference>
<dbReference type="CDD" id="cd17502">
    <property type="entry name" value="MFS_Azr1_MDR_like"/>
    <property type="match status" value="1"/>
</dbReference>
<feature type="transmembrane region" description="Helical" evidence="6">
    <location>
        <begin position="311"/>
        <end position="332"/>
    </location>
</feature>
<keyword evidence="4 6" id="KW-0472">Membrane</keyword>
<feature type="transmembrane region" description="Helical" evidence="6">
    <location>
        <begin position="344"/>
        <end position="364"/>
    </location>
</feature>
<evidence type="ECO:0000313" key="8">
    <source>
        <dbReference type="EMBL" id="KAK5100731.1"/>
    </source>
</evidence>
<feature type="transmembrane region" description="Helical" evidence="6">
    <location>
        <begin position="270"/>
        <end position="291"/>
    </location>
</feature>
<keyword evidence="3 6" id="KW-1133">Transmembrane helix</keyword>
<evidence type="ECO:0000256" key="5">
    <source>
        <dbReference type="SAM" id="MobiDB-lite"/>
    </source>
</evidence>
<evidence type="ECO:0000256" key="1">
    <source>
        <dbReference type="ARBA" id="ARBA00004141"/>
    </source>
</evidence>
<feature type="transmembrane region" description="Helical" evidence="6">
    <location>
        <begin position="200"/>
        <end position="220"/>
    </location>
</feature>
<organism evidence="8 9">
    <name type="scientific">Lithohypha guttulata</name>
    <dbReference type="NCBI Taxonomy" id="1690604"/>
    <lineage>
        <taxon>Eukaryota</taxon>
        <taxon>Fungi</taxon>
        <taxon>Dikarya</taxon>
        <taxon>Ascomycota</taxon>
        <taxon>Pezizomycotina</taxon>
        <taxon>Eurotiomycetes</taxon>
        <taxon>Chaetothyriomycetidae</taxon>
        <taxon>Chaetothyriales</taxon>
        <taxon>Trichomeriaceae</taxon>
        <taxon>Lithohypha</taxon>
    </lineage>
</organism>
<dbReference type="PANTHER" id="PTHR23501">
    <property type="entry name" value="MAJOR FACILITATOR SUPERFAMILY"/>
    <property type="match status" value="1"/>
</dbReference>
<dbReference type="Proteomes" id="UP001345013">
    <property type="component" value="Unassembled WGS sequence"/>
</dbReference>
<feature type="compositionally biased region" description="Polar residues" evidence="5">
    <location>
        <begin position="1"/>
        <end position="19"/>
    </location>
</feature>
<evidence type="ECO:0000256" key="4">
    <source>
        <dbReference type="ARBA" id="ARBA00023136"/>
    </source>
</evidence>
<dbReference type="Pfam" id="PF07690">
    <property type="entry name" value="MFS_1"/>
    <property type="match status" value="1"/>
</dbReference>
<dbReference type="PROSITE" id="PS50850">
    <property type="entry name" value="MFS"/>
    <property type="match status" value="1"/>
</dbReference>
<comment type="caution">
    <text evidence="8">The sequence shown here is derived from an EMBL/GenBank/DDBJ whole genome shotgun (WGS) entry which is preliminary data.</text>
</comment>
<sequence>MSSVHSQHSTQYLPETRPSTVEDKGHGEAEKNYQLKSPRFWAIIIGVYLSLFLVALDRMIIAPAIPSITDEFHSTEDIGWYGSAYMLTAAIFFPLCGRIYQLYSTKWVFLASVLVFEVGSAVCAAAPSSDALIVGRGIAGIGSAGIFCGSMNIIIPLVPLRKRPIFTSVFGIAFGVSSVLGPVVGGAFTDNGNLTWRWCFYMNLPLGGCTIAVVFLFLHLESPPRDKLTILDQFKRLDPLGLLLFVLAMVCLVLALQWDGTTYPWSAPKIIGLLVTFAGLFIAFLAVEALTPKTAMVPTRVVLNRSVGGSVLFVFLLSGGMMAIIYYLTIWFQAAQGQSAIQAGIRSIPIVLCLAFIGIVAAIFVQKVEYYVPPLLISPVLCAVGAPARSRRSRQTRTVIYGIGISYGFQTSNLVPQNMLAHADVPLGMALMFSMQQLGSSVFLPVGQNLFSSPASPSMVFPALRTSTLRLARPHSETRCRRVNLTPSSMLTITL</sequence>
<feature type="transmembrane region" description="Helical" evidence="6">
    <location>
        <begin position="40"/>
        <end position="57"/>
    </location>
</feature>
<evidence type="ECO:0000259" key="7">
    <source>
        <dbReference type="PROSITE" id="PS50850"/>
    </source>
</evidence>
<feature type="domain" description="Major facilitator superfamily (MFS) profile" evidence="7">
    <location>
        <begin position="43"/>
        <end position="495"/>
    </location>
</feature>
<accession>A0ABR0KPE9</accession>
<feature type="transmembrane region" description="Helical" evidence="6">
    <location>
        <begin position="240"/>
        <end position="258"/>
    </location>
</feature>
<gene>
    <name evidence="8" type="ORF">LTR24_000877</name>
</gene>
<name>A0ABR0KPE9_9EURO</name>
<feature type="region of interest" description="Disordered" evidence="5">
    <location>
        <begin position="1"/>
        <end position="28"/>
    </location>
</feature>
<feature type="transmembrane region" description="Helical" evidence="6">
    <location>
        <begin position="165"/>
        <end position="188"/>
    </location>
</feature>
<dbReference type="Gene3D" id="1.20.1250.20">
    <property type="entry name" value="MFS general substrate transporter like domains"/>
    <property type="match status" value="1"/>
</dbReference>
<keyword evidence="9" id="KW-1185">Reference proteome</keyword>
<feature type="transmembrane region" description="Helical" evidence="6">
    <location>
        <begin position="78"/>
        <end position="101"/>
    </location>
</feature>